<comment type="caution">
    <text evidence="1">The sequence shown here is derived from an EMBL/GenBank/DDBJ whole genome shotgun (WGS) entry which is preliminary data.</text>
</comment>
<dbReference type="EMBL" id="CAXIEN010000045">
    <property type="protein sequence ID" value="CAL1269949.1"/>
    <property type="molecule type" value="Genomic_DNA"/>
</dbReference>
<protein>
    <submittedName>
        <fullName evidence="1">Uncharacterized protein</fullName>
    </submittedName>
</protein>
<name>A0AAV1ZI54_9ARAC</name>
<proteinExistence type="predicted"/>
<evidence type="ECO:0000313" key="1">
    <source>
        <dbReference type="EMBL" id="CAL1269949.1"/>
    </source>
</evidence>
<keyword evidence="2" id="KW-1185">Reference proteome</keyword>
<gene>
    <name evidence="1" type="ORF">LARSCL_LOCUS5025</name>
</gene>
<dbReference type="AlphaFoldDB" id="A0AAV1ZI54"/>
<dbReference type="Proteomes" id="UP001497382">
    <property type="component" value="Unassembled WGS sequence"/>
</dbReference>
<reference evidence="1 2" key="1">
    <citation type="submission" date="2024-04" db="EMBL/GenBank/DDBJ databases">
        <authorList>
            <person name="Rising A."/>
            <person name="Reimegard J."/>
            <person name="Sonavane S."/>
            <person name="Akerstrom W."/>
            <person name="Nylinder S."/>
            <person name="Hedman E."/>
            <person name="Kallberg Y."/>
        </authorList>
    </citation>
    <scope>NUCLEOTIDE SEQUENCE [LARGE SCALE GENOMIC DNA]</scope>
</reference>
<organism evidence="1 2">
    <name type="scientific">Larinioides sclopetarius</name>
    <dbReference type="NCBI Taxonomy" id="280406"/>
    <lineage>
        <taxon>Eukaryota</taxon>
        <taxon>Metazoa</taxon>
        <taxon>Ecdysozoa</taxon>
        <taxon>Arthropoda</taxon>
        <taxon>Chelicerata</taxon>
        <taxon>Arachnida</taxon>
        <taxon>Araneae</taxon>
        <taxon>Araneomorphae</taxon>
        <taxon>Entelegynae</taxon>
        <taxon>Araneoidea</taxon>
        <taxon>Araneidae</taxon>
        <taxon>Larinioides</taxon>
    </lineage>
</organism>
<evidence type="ECO:0000313" key="2">
    <source>
        <dbReference type="Proteomes" id="UP001497382"/>
    </source>
</evidence>
<accession>A0AAV1ZI54</accession>
<sequence length="43" mass="4866">MLESQTSDVYEIKSENSFGLLQLLGIQITTLSTEDCHFFNIAK</sequence>